<reference evidence="1 2" key="1">
    <citation type="journal article" date="2015" name="Genome Announc.">
        <title>Complete Genome Sequence of Spiroplasma turonicum Strain Tab4cT, a Parasite of a Horse Fly, Haematopota sp. (Diptera: Tabanidae).</title>
        <authorList>
            <person name="Davis R.E."/>
            <person name="Shao J."/>
            <person name="Zhao Y."/>
            <person name="Gasparich G.E."/>
            <person name="Gaynor B.J."/>
            <person name="Donofrio N."/>
        </authorList>
    </citation>
    <scope>NUCLEOTIDE SEQUENCE [LARGE SCALE GENOMIC DNA]</scope>
    <source>
        <strain evidence="1 2">Tab4c</strain>
    </source>
</reference>
<proteinExistence type="predicted"/>
<dbReference type="STRING" id="216946.STURO_v1c09390"/>
<evidence type="ECO:0000313" key="1">
    <source>
        <dbReference type="EMBL" id="AKU80190.1"/>
    </source>
</evidence>
<dbReference type="Proteomes" id="UP000067243">
    <property type="component" value="Chromosome"/>
</dbReference>
<keyword evidence="2" id="KW-1185">Reference proteome</keyword>
<dbReference type="PATRIC" id="fig|216946.3.peg.976"/>
<gene>
    <name evidence="1" type="ORF">STURON_00944</name>
</gene>
<accession>A0A0K1P7B5</accession>
<organism evidence="1 2">
    <name type="scientific">Spiroplasma turonicum</name>
    <dbReference type="NCBI Taxonomy" id="216946"/>
    <lineage>
        <taxon>Bacteria</taxon>
        <taxon>Bacillati</taxon>
        <taxon>Mycoplasmatota</taxon>
        <taxon>Mollicutes</taxon>
        <taxon>Entomoplasmatales</taxon>
        <taxon>Spiroplasmataceae</taxon>
        <taxon>Spiroplasma</taxon>
    </lineage>
</organism>
<dbReference type="EMBL" id="CP012328">
    <property type="protein sequence ID" value="AKU80190.1"/>
    <property type="molecule type" value="Genomic_DNA"/>
</dbReference>
<dbReference type="AlphaFoldDB" id="A0A0K1P7B5"/>
<dbReference type="RefSeq" id="WP_075048754.1">
    <property type="nucleotide sequence ID" value="NZ_CP012328.1"/>
</dbReference>
<protein>
    <submittedName>
        <fullName evidence="1">Uncharacterized protein</fullName>
    </submittedName>
</protein>
<evidence type="ECO:0000313" key="2">
    <source>
        <dbReference type="Proteomes" id="UP000067243"/>
    </source>
</evidence>
<dbReference type="KEGG" id="stur:STURON_00944"/>
<dbReference type="OrthoDB" id="388693at2"/>
<name>A0A0K1P7B5_9MOLU</name>
<sequence>MLRDYDYYSFLPYNIINKEIIVLFSMFGQDNKYLKQVEYEWFGKKDLDSFREFIENSFDKTEVDKDKIVNRDSLSCLLRLMSMCDCFFDYQNMYDITRTLFIETNKQKIDNLEVYDYAFKEFAFSFLKDFDDEFNKLMVSPKYILVIKEIGDSLEKIKNNERFSCLIQEFYKLNDLISDLLDILELTEDDKSEFETKEEVVLYNFAIYYSTKFYFSLLFRELIIQQEEKLTNTIIMIEKPLVIEDELRFKESKLVSDLPEDLFYRALKN</sequence>